<organism evidence="3 4">
    <name type="scientific">Coniella lustricola</name>
    <dbReference type="NCBI Taxonomy" id="2025994"/>
    <lineage>
        <taxon>Eukaryota</taxon>
        <taxon>Fungi</taxon>
        <taxon>Dikarya</taxon>
        <taxon>Ascomycota</taxon>
        <taxon>Pezizomycotina</taxon>
        <taxon>Sordariomycetes</taxon>
        <taxon>Sordariomycetidae</taxon>
        <taxon>Diaporthales</taxon>
        <taxon>Schizoparmaceae</taxon>
        <taxon>Coniella</taxon>
    </lineage>
</organism>
<keyword evidence="2" id="KW-0812">Transmembrane</keyword>
<evidence type="ECO:0000313" key="3">
    <source>
        <dbReference type="EMBL" id="PSR74062.1"/>
    </source>
</evidence>
<feature type="transmembrane region" description="Helical" evidence="2">
    <location>
        <begin position="12"/>
        <end position="32"/>
    </location>
</feature>
<feature type="compositionally biased region" description="Basic and acidic residues" evidence="1">
    <location>
        <begin position="171"/>
        <end position="189"/>
    </location>
</feature>
<feature type="compositionally biased region" description="Pro residues" evidence="1">
    <location>
        <begin position="197"/>
        <end position="206"/>
    </location>
</feature>
<dbReference type="InParanoid" id="A0A2T2ZRV1"/>
<evidence type="ECO:0000256" key="2">
    <source>
        <dbReference type="SAM" id="Phobius"/>
    </source>
</evidence>
<accession>A0A2T2ZRV1</accession>
<keyword evidence="4" id="KW-1185">Reference proteome</keyword>
<evidence type="ECO:0000256" key="1">
    <source>
        <dbReference type="SAM" id="MobiDB-lite"/>
    </source>
</evidence>
<keyword evidence="2" id="KW-0472">Membrane</keyword>
<feature type="region of interest" description="Disordered" evidence="1">
    <location>
        <begin position="165"/>
        <end position="244"/>
    </location>
</feature>
<keyword evidence="2" id="KW-1133">Transmembrane helix</keyword>
<proteinExistence type="predicted"/>
<dbReference type="Proteomes" id="UP000241462">
    <property type="component" value="Unassembled WGS sequence"/>
</dbReference>
<feature type="region of interest" description="Disordered" evidence="1">
    <location>
        <begin position="259"/>
        <end position="287"/>
    </location>
</feature>
<gene>
    <name evidence="3" type="ORF">BD289DRAFT_229555</name>
</gene>
<sequence>MAHHTSSTSNQWTFILAVTALFLSAVVTLQILSSYAKAYVVAPAEILTFIDAADSSVDENESYDRDVSRVQRLDDKLRLGRLLREIQKGGDDLREELNTLLMTENGDLASDGYSDLRDLRLRATARLLWASKRKGLEDKVRRLDMLRMRFLVVYMGIVSMSAAESAVNGNKLERKNSARDSEKGGDKLFNENYGNGPPAPPLPPLPSGLGDAIKKKPMLRRMSGAATGHSDNSERSRKQQGWAGVIRELQLSPLLHKRHASIERAMSPSPTLVGSPTPGSSPRWSQH</sequence>
<dbReference type="OrthoDB" id="3757673at2759"/>
<dbReference type="AlphaFoldDB" id="A0A2T2ZRV1"/>
<protein>
    <submittedName>
        <fullName evidence="3">Uncharacterized protein</fullName>
    </submittedName>
</protein>
<dbReference type="EMBL" id="KZ678912">
    <property type="protein sequence ID" value="PSR74062.1"/>
    <property type="molecule type" value="Genomic_DNA"/>
</dbReference>
<feature type="compositionally biased region" description="Polar residues" evidence="1">
    <location>
        <begin position="268"/>
        <end position="287"/>
    </location>
</feature>
<reference evidence="3 4" key="1">
    <citation type="journal article" date="2018" name="Mycol. Prog.">
        <title>Coniella lustricola, a new species from submerged detritus.</title>
        <authorList>
            <person name="Raudabaugh D.B."/>
            <person name="Iturriaga T."/>
            <person name="Carver A."/>
            <person name="Mondo S."/>
            <person name="Pangilinan J."/>
            <person name="Lipzen A."/>
            <person name="He G."/>
            <person name="Amirebrahimi M."/>
            <person name="Grigoriev I.V."/>
            <person name="Miller A.N."/>
        </authorList>
    </citation>
    <scope>NUCLEOTIDE SEQUENCE [LARGE SCALE GENOMIC DNA]</scope>
    <source>
        <strain evidence="3 4">B22-T-1</strain>
    </source>
</reference>
<evidence type="ECO:0000313" key="4">
    <source>
        <dbReference type="Proteomes" id="UP000241462"/>
    </source>
</evidence>
<name>A0A2T2ZRV1_9PEZI</name>
<dbReference type="STRING" id="2025994.A0A2T2ZRV1"/>